<feature type="region of interest" description="Disordered" evidence="1">
    <location>
        <begin position="1"/>
        <end position="74"/>
    </location>
</feature>
<proteinExistence type="predicted"/>
<comment type="caution">
    <text evidence="2">The sequence shown here is derived from an EMBL/GenBank/DDBJ whole genome shotgun (WGS) entry which is preliminary data.</text>
</comment>
<evidence type="ECO:0000313" key="3">
    <source>
        <dbReference type="Proteomes" id="UP000659223"/>
    </source>
</evidence>
<keyword evidence="3" id="KW-1185">Reference proteome</keyword>
<accession>A0ABQ2YX43</accession>
<gene>
    <name evidence="2" type="ORF">GCM10010324_48030</name>
</gene>
<organism evidence="2 3">
    <name type="scientific">Streptomyces hiroshimensis</name>
    <dbReference type="NCBI Taxonomy" id="66424"/>
    <lineage>
        <taxon>Bacteria</taxon>
        <taxon>Bacillati</taxon>
        <taxon>Actinomycetota</taxon>
        <taxon>Actinomycetes</taxon>
        <taxon>Kitasatosporales</taxon>
        <taxon>Streptomycetaceae</taxon>
        <taxon>Streptomyces</taxon>
    </lineage>
</organism>
<sequence>MQLVRHELIGETAGERHQVVGGDGAGDSDTHGGSAPAGRGGWARVENETSHTTLPGPDIAPGYGFGHRPDKITK</sequence>
<evidence type="ECO:0000256" key="1">
    <source>
        <dbReference type="SAM" id="MobiDB-lite"/>
    </source>
</evidence>
<reference evidence="3" key="1">
    <citation type="journal article" date="2019" name="Int. J. Syst. Evol. Microbiol.">
        <title>The Global Catalogue of Microorganisms (GCM) 10K type strain sequencing project: providing services to taxonomists for standard genome sequencing and annotation.</title>
        <authorList>
            <consortium name="The Broad Institute Genomics Platform"/>
            <consortium name="The Broad Institute Genome Sequencing Center for Infectious Disease"/>
            <person name="Wu L."/>
            <person name="Ma J."/>
        </authorList>
    </citation>
    <scope>NUCLEOTIDE SEQUENCE [LARGE SCALE GENOMIC DNA]</scope>
    <source>
        <strain evidence="3">JCM 4586</strain>
    </source>
</reference>
<dbReference type="Proteomes" id="UP000659223">
    <property type="component" value="Unassembled WGS sequence"/>
</dbReference>
<name>A0ABQ2YX43_9ACTN</name>
<protein>
    <submittedName>
        <fullName evidence="2">Uncharacterized protein</fullName>
    </submittedName>
</protein>
<feature type="compositionally biased region" description="Basic and acidic residues" evidence="1">
    <location>
        <begin position="1"/>
        <end position="18"/>
    </location>
</feature>
<dbReference type="EMBL" id="BMUT01000010">
    <property type="protein sequence ID" value="GGX96219.1"/>
    <property type="molecule type" value="Genomic_DNA"/>
</dbReference>
<evidence type="ECO:0000313" key="2">
    <source>
        <dbReference type="EMBL" id="GGX96219.1"/>
    </source>
</evidence>